<proteinExistence type="predicted"/>
<protein>
    <submittedName>
        <fullName evidence="2">Uncharacterized protein</fullName>
    </submittedName>
</protein>
<dbReference type="EMBL" id="GGEC01057438">
    <property type="protein sequence ID" value="MBX37922.1"/>
    <property type="molecule type" value="Transcribed_RNA"/>
</dbReference>
<evidence type="ECO:0000256" key="1">
    <source>
        <dbReference type="SAM" id="MobiDB-lite"/>
    </source>
</evidence>
<feature type="region of interest" description="Disordered" evidence="1">
    <location>
        <begin position="1"/>
        <end position="28"/>
    </location>
</feature>
<reference evidence="2" key="1">
    <citation type="submission" date="2018-02" db="EMBL/GenBank/DDBJ databases">
        <title>Rhizophora mucronata_Transcriptome.</title>
        <authorList>
            <person name="Meera S.P."/>
            <person name="Sreeshan A."/>
            <person name="Augustine A."/>
        </authorList>
    </citation>
    <scope>NUCLEOTIDE SEQUENCE</scope>
    <source>
        <tissue evidence="2">Leaf</tissue>
    </source>
</reference>
<evidence type="ECO:0000313" key="2">
    <source>
        <dbReference type="EMBL" id="MBX37922.1"/>
    </source>
</evidence>
<organism evidence="2">
    <name type="scientific">Rhizophora mucronata</name>
    <name type="common">Asiatic mangrove</name>
    <dbReference type="NCBI Taxonomy" id="61149"/>
    <lineage>
        <taxon>Eukaryota</taxon>
        <taxon>Viridiplantae</taxon>
        <taxon>Streptophyta</taxon>
        <taxon>Embryophyta</taxon>
        <taxon>Tracheophyta</taxon>
        <taxon>Spermatophyta</taxon>
        <taxon>Magnoliopsida</taxon>
        <taxon>eudicotyledons</taxon>
        <taxon>Gunneridae</taxon>
        <taxon>Pentapetalae</taxon>
        <taxon>rosids</taxon>
        <taxon>fabids</taxon>
        <taxon>Malpighiales</taxon>
        <taxon>Rhizophoraceae</taxon>
        <taxon>Rhizophora</taxon>
    </lineage>
</organism>
<dbReference type="AlphaFoldDB" id="A0A2P2N635"/>
<feature type="compositionally biased region" description="Polar residues" evidence="1">
    <location>
        <begin position="1"/>
        <end position="12"/>
    </location>
</feature>
<accession>A0A2P2N635</accession>
<name>A0A2P2N635_RHIMU</name>
<sequence length="28" mass="3237">MFGCMLQSSQSSESHKIWTGSTIHLRKR</sequence>